<dbReference type="EMBL" id="ACJN02000001">
    <property type="protein sequence ID" value="EFI35523.1"/>
    <property type="molecule type" value="Genomic_DNA"/>
</dbReference>
<evidence type="ECO:0000313" key="2">
    <source>
        <dbReference type="EMBL" id="EFI35523.1"/>
    </source>
</evidence>
<accession>D6SLG2</accession>
<dbReference type="OrthoDB" id="9803562at2"/>
<organism evidence="2 3">
    <name type="scientific">Desulfonatronospira thiodismutans ASO3-1</name>
    <dbReference type="NCBI Taxonomy" id="555779"/>
    <lineage>
        <taxon>Bacteria</taxon>
        <taxon>Pseudomonadati</taxon>
        <taxon>Thermodesulfobacteriota</taxon>
        <taxon>Desulfovibrionia</taxon>
        <taxon>Desulfovibrionales</taxon>
        <taxon>Desulfonatronovibrionaceae</taxon>
        <taxon>Desulfonatronospira</taxon>
    </lineage>
</organism>
<dbReference type="AlphaFoldDB" id="D6SLG2"/>
<feature type="transmembrane region" description="Helical" evidence="1">
    <location>
        <begin position="317"/>
        <end position="336"/>
    </location>
</feature>
<name>D6SLG2_9BACT</name>
<feature type="transmembrane region" description="Helical" evidence="1">
    <location>
        <begin position="158"/>
        <end position="177"/>
    </location>
</feature>
<gene>
    <name evidence="2" type="ORF">Dthio_PD2947</name>
</gene>
<evidence type="ECO:0000256" key="1">
    <source>
        <dbReference type="SAM" id="Phobius"/>
    </source>
</evidence>
<protein>
    <submittedName>
        <fullName evidence="2">Uncharacterized protein</fullName>
    </submittedName>
</protein>
<keyword evidence="1" id="KW-0472">Membrane</keyword>
<sequence length="424" mass="46845">MLKKLVMCLMGLVLLLAWWYPAQHLVRIEPVDLESRFERFQNPTWMGITPTFGLPLEMTGGNRQDVSFEQFRSAFMQAADVILAADSKSWSSLADKLSSQGQVYLGPEQWPLPWPAEYRGPRTAVLEKEEDIQLLQLAWLGPQDVFGADLGWQDRHPLRLFATLAGLVMLATAGLAWSRSNTELIPSASDSRIGTTLACCLGLILVGAAMICMPHLYGIWGRGDLGFAAFFVGLFLCLSGALSALVFLGPYKYIQALLQGEKRLIKWSYTPAEWQNFVHTQYDIERGDMLQKLAFIGLVLLAAALVVSWLAGVLAVMIISGVFFALVFTAVSVPVFSRRRLLRGPFEAHIGLKGLYLGGQTHTWTGFFHRFQSAAVETGANPCLVIHYFQLGHGGGDILVRVPVPAGREQEARQAAQDLESAFV</sequence>
<dbReference type="eggNOG" id="ENOG5032PIQ">
    <property type="taxonomic scope" value="Bacteria"/>
</dbReference>
<dbReference type="RefSeq" id="WP_008868655.1">
    <property type="nucleotide sequence ID" value="NZ_ACJN02000001.1"/>
</dbReference>
<feature type="transmembrane region" description="Helical" evidence="1">
    <location>
        <begin position="293"/>
        <end position="311"/>
    </location>
</feature>
<dbReference type="Proteomes" id="UP000005496">
    <property type="component" value="Unassembled WGS sequence"/>
</dbReference>
<keyword evidence="1" id="KW-0812">Transmembrane</keyword>
<reference evidence="2" key="1">
    <citation type="submission" date="2010-05" db="EMBL/GenBank/DDBJ databases">
        <title>The draft genome of Desulfonatronospira thiodismutans ASO3-1.</title>
        <authorList>
            <consortium name="US DOE Joint Genome Institute (JGI-PGF)"/>
            <person name="Lucas S."/>
            <person name="Copeland A."/>
            <person name="Lapidus A."/>
            <person name="Cheng J.-F."/>
            <person name="Bruce D."/>
            <person name="Goodwin L."/>
            <person name="Pitluck S."/>
            <person name="Chertkov O."/>
            <person name="Brettin T."/>
            <person name="Detter J.C."/>
            <person name="Han C."/>
            <person name="Land M.L."/>
            <person name="Hauser L."/>
            <person name="Kyrpides N."/>
            <person name="Mikhailova N."/>
            <person name="Muyzer G."/>
            <person name="Woyke T."/>
        </authorList>
    </citation>
    <scope>NUCLEOTIDE SEQUENCE [LARGE SCALE GENOMIC DNA]</scope>
    <source>
        <strain evidence="2">ASO3-1</strain>
    </source>
</reference>
<keyword evidence="3" id="KW-1185">Reference proteome</keyword>
<feature type="transmembrane region" description="Helical" evidence="1">
    <location>
        <begin position="226"/>
        <end position="248"/>
    </location>
</feature>
<feature type="transmembrane region" description="Helical" evidence="1">
    <location>
        <begin position="197"/>
        <end position="220"/>
    </location>
</feature>
<proteinExistence type="predicted"/>
<keyword evidence="1" id="KW-1133">Transmembrane helix</keyword>
<evidence type="ECO:0000313" key="3">
    <source>
        <dbReference type="Proteomes" id="UP000005496"/>
    </source>
</evidence>
<comment type="caution">
    <text evidence="2">The sequence shown here is derived from an EMBL/GenBank/DDBJ whole genome shotgun (WGS) entry which is preliminary data.</text>
</comment>